<keyword evidence="4" id="KW-1185">Reference proteome</keyword>
<dbReference type="Pfam" id="PF24883">
    <property type="entry name" value="NPHP3_N"/>
    <property type="match status" value="1"/>
</dbReference>
<dbReference type="AlphaFoldDB" id="A0A0D2DST9"/>
<dbReference type="Proteomes" id="UP000053342">
    <property type="component" value="Unassembled WGS sequence"/>
</dbReference>
<dbReference type="PANTHER" id="PTHR10039:SF10">
    <property type="entry name" value="NACHT DOMAIN-CONTAINING PROTEIN"/>
    <property type="match status" value="1"/>
</dbReference>
<evidence type="ECO:0000259" key="2">
    <source>
        <dbReference type="Pfam" id="PF24883"/>
    </source>
</evidence>
<reference evidence="3 4" key="1">
    <citation type="submission" date="2015-01" db="EMBL/GenBank/DDBJ databases">
        <title>The Genome Sequence of Exophiala oligosperma CBS72588.</title>
        <authorList>
            <consortium name="The Broad Institute Genomics Platform"/>
            <person name="Cuomo C."/>
            <person name="de Hoog S."/>
            <person name="Gorbushina A."/>
            <person name="Stielow B."/>
            <person name="Teixiera M."/>
            <person name="Abouelleil A."/>
            <person name="Chapman S.B."/>
            <person name="Priest M."/>
            <person name="Young S.K."/>
            <person name="Wortman J."/>
            <person name="Nusbaum C."/>
            <person name="Birren B."/>
        </authorList>
    </citation>
    <scope>NUCLEOTIDE SEQUENCE [LARGE SCALE GENOMIC DNA]</scope>
    <source>
        <strain evidence="3 4">CBS 72588</strain>
    </source>
</reference>
<dbReference type="SUPFAM" id="SSF52540">
    <property type="entry name" value="P-loop containing nucleoside triphosphate hydrolases"/>
    <property type="match status" value="1"/>
</dbReference>
<dbReference type="GeneID" id="27353890"/>
<evidence type="ECO:0000313" key="3">
    <source>
        <dbReference type="EMBL" id="KIW46128.1"/>
    </source>
</evidence>
<evidence type="ECO:0000313" key="4">
    <source>
        <dbReference type="Proteomes" id="UP000053342"/>
    </source>
</evidence>
<dbReference type="InterPro" id="IPR027417">
    <property type="entry name" value="P-loop_NTPase"/>
</dbReference>
<evidence type="ECO:0000256" key="1">
    <source>
        <dbReference type="ARBA" id="ARBA00022737"/>
    </source>
</evidence>
<dbReference type="PANTHER" id="PTHR10039">
    <property type="entry name" value="AMELOGENIN"/>
    <property type="match status" value="1"/>
</dbReference>
<dbReference type="InterPro" id="IPR056884">
    <property type="entry name" value="NPHP3-like_N"/>
</dbReference>
<dbReference type="RefSeq" id="XP_016266344.1">
    <property type="nucleotide sequence ID" value="XM_016402447.1"/>
</dbReference>
<dbReference type="OrthoDB" id="7464126at2759"/>
<sequence>MVKFSKKTSEELERVRQLRRYNQKMRYLNACSSYDHQKIWKQARKCGTSNRIYEHEQYKEWFRAEQSTLLWCSGILGAGKTVIAANVVEHLSMQAPAATVAYFFCRFDQPESLESWTVIGSLVRQLLLLLEPEAFNDLSQSLKQGVDEDKLSRDLQRLLQHQKRKTFIVLDGLDDCDPRALKCIGRFLKDLLEGEFQFQIFCSSRLGFHRELAPILRPKYHILCSELATETVQYINDALAERVETGELCLEDPGLILRIREALVKGS</sequence>
<proteinExistence type="predicted"/>
<protein>
    <recommendedName>
        <fullName evidence="2">Nephrocystin 3-like N-terminal domain-containing protein</fullName>
    </recommendedName>
</protein>
<dbReference type="STRING" id="215243.A0A0D2DST9"/>
<feature type="domain" description="Nephrocystin 3-like N-terminal" evidence="2">
    <location>
        <begin position="47"/>
        <end position="205"/>
    </location>
</feature>
<dbReference type="Gene3D" id="3.40.50.300">
    <property type="entry name" value="P-loop containing nucleotide triphosphate hydrolases"/>
    <property type="match status" value="1"/>
</dbReference>
<organism evidence="3 4">
    <name type="scientific">Exophiala oligosperma</name>
    <dbReference type="NCBI Taxonomy" id="215243"/>
    <lineage>
        <taxon>Eukaryota</taxon>
        <taxon>Fungi</taxon>
        <taxon>Dikarya</taxon>
        <taxon>Ascomycota</taxon>
        <taxon>Pezizomycotina</taxon>
        <taxon>Eurotiomycetes</taxon>
        <taxon>Chaetothyriomycetidae</taxon>
        <taxon>Chaetothyriales</taxon>
        <taxon>Herpotrichiellaceae</taxon>
        <taxon>Exophiala</taxon>
    </lineage>
</organism>
<accession>A0A0D2DST9</accession>
<dbReference type="VEuPathDB" id="FungiDB:PV06_01816"/>
<dbReference type="EMBL" id="KN847333">
    <property type="protein sequence ID" value="KIW46128.1"/>
    <property type="molecule type" value="Genomic_DNA"/>
</dbReference>
<gene>
    <name evidence="3" type="ORF">PV06_01816</name>
</gene>
<name>A0A0D2DST9_9EURO</name>
<dbReference type="HOGENOM" id="CLU_1042185_0_0_1"/>
<keyword evidence="1" id="KW-0677">Repeat</keyword>